<dbReference type="InterPro" id="IPR014341">
    <property type="entry name" value="Ectoine_EhuD"/>
</dbReference>
<comment type="similarity">
    <text evidence="8">Belongs to the binding-protein-dependent transport system permease family.</text>
</comment>
<reference evidence="10 11" key="1">
    <citation type="submission" date="2020-04" db="EMBL/GenBank/DDBJ databases">
        <title>MicrobeNet Type strains.</title>
        <authorList>
            <person name="Nicholson A.C."/>
        </authorList>
    </citation>
    <scope>NUCLEOTIDE SEQUENCE [LARGE SCALE GENOMIC DNA]</scope>
    <source>
        <strain evidence="10 11">DSM 45078</strain>
    </source>
</reference>
<evidence type="ECO:0000313" key="10">
    <source>
        <dbReference type="EMBL" id="NKY35168.1"/>
    </source>
</evidence>
<sequence>MSVEWSWERAADALPVLWDGFRITLLATVLGFVIAGALGLLIAIIRRSLPRWIAWPVHAASEFIRFTPLVVQLLFAYTLLPQFSALQIGIVVLGIHYAGYLAEVYRAGIESVPPGQWEAARALSLPPVRTWRAVILPQAIRASVPALGTNAVSMFKDTPFLFAITVVELVTAAQQFGARHYAYLEAMTLAGVFFLVASYPTSVLIRRLEKRLAYY</sequence>
<gene>
    <name evidence="10" type="primary">ehuD</name>
    <name evidence="10" type="ORF">HGA13_19150</name>
</gene>
<keyword evidence="2 8" id="KW-0813">Transport</keyword>
<dbReference type="NCBIfam" id="TIGR03003">
    <property type="entry name" value="ectoine_ehuD"/>
    <property type="match status" value="1"/>
</dbReference>
<dbReference type="RefSeq" id="WP_068042728.1">
    <property type="nucleotide sequence ID" value="NZ_JAAXOO010000005.1"/>
</dbReference>
<keyword evidence="3" id="KW-1003">Cell membrane</keyword>
<dbReference type="GO" id="GO:0022857">
    <property type="term" value="F:transmembrane transporter activity"/>
    <property type="evidence" value="ECO:0007669"/>
    <property type="project" value="InterPro"/>
</dbReference>
<feature type="domain" description="ABC transmembrane type-1" evidence="9">
    <location>
        <begin position="21"/>
        <end position="205"/>
    </location>
</feature>
<dbReference type="Proteomes" id="UP000565715">
    <property type="component" value="Unassembled WGS sequence"/>
</dbReference>
<dbReference type="PANTHER" id="PTHR30614:SF0">
    <property type="entry name" value="L-CYSTINE TRANSPORT SYSTEM PERMEASE PROTEIN TCYL"/>
    <property type="match status" value="1"/>
</dbReference>
<evidence type="ECO:0000256" key="3">
    <source>
        <dbReference type="ARBA" id="ARBA00022475"/>
    </source>
</evidence>
<evidence type="ECO:0000256" key="8">
    <source>
        <dbReference type="RuleBase" id="RU363032"/>
    </source>
</evidence>
<dbReference type="NCBIfam" id="TIGR01726">
    <property type="entry name" value="HEQRo_perm_3TM"/>
    <property type="match status" value="1"/>
</dbReference>
<accession>A0A846XGB0</accession>
<comment type="caution">
    <text evidence="10">The sequence shown here is derived from an EMBL/GenBank/DDBJ whole genome shotgun (WGS) entry which is preliminary data.</text>
</comment>
<evidence type="ECO:0000256" key="7">
    <source>
        <dbReference type="ARBA" id="ARBA00023136"/>
    </source>
</evidence>
<proteinExistence type="inferred from homology"/>
<evidence type="ECO:0000259" key="9">
    <source>
        <dbReference type="PROSITE" id="PS50928"/>
    </source>
</evidence>
<protein>
    <submittedName>
        <fullName evidence="10">Ectoine/hydroxyectoine ABC transporter permease subunit EhuD</fullName>
    </submittedName>
</protein>
<dbReference type="SUPFAM" id="SSF161098">
    <property type="entry name" value="MetI-like"/>
    <property type="match status" value="1"/>
</dbReference>
<dbReference type="PANTHER" id="PTHR30614">
    <property type="entry name" value="MEMBRANE COMPONENT OF AMINO ACID ABC TRANSPORTER"/>
    <property type="match status" value="1"/>
</dbReference>
<dbReference type="PROSITE" id="PS50928">
    <property type="entry name" value="ABC_TM1"/>
    <property type="match status" value="1"/>
</dbReference>
<keyword evidence="6 8" id="KW-1133">Transmembrane helix</keyword>
<dbReference type="CDD" id="cd06261">
    <property type="entry name" value="TM_PBP2"/>
    <property type="match status" value="1"/>
</dbReference>
<dbReference type="Pfam" id="PF00528">
    <property type="entry name" value="BPD_transp_1"/>
    <property type="match status" value="1"/>
</dbReference>
<dbReference type="GO" id="GO:0006865">
    <property type="term" value="P:amino acid transport"/>
    <property type="evidence" value="ECO:0007669"/>
    <property type="project" value="UniProtKB-KW"/>
</dbReference>
<evidence type="ECO:0000256" key="1">
    <source>
        <dbReference type="ARBA" id="ARBA00004651"/>
    </source>
</evidence>
<keyword evidence="11" id="KW-1185">Reference proteome</keyword>
<dbReference type="InterPro" id="IPR010065">
    <property type="entry name" value="AA_ABC_transptr_permease_3TM"/>
</dbReference>
<keyword evidence="5" id="KW-0029">Amino-acid transport</keyword>
<evidence type="ECO:0000256" key="2">
    <source>
        <dbReference type="ARBA" id="ARBA00022448"/>
    </source>
</evidence>
<evidence type="ECO:0000313" key="11">
    <source>
        <dbReference type="Proteomes" id="UP000565715"/>
    </source>
</evidence>
<dbReference type="GO" id="GO:0043190">
    <property type="term" value="C:ATP-binding cassette (ABC) transporter complex"/>
    <property type="evidence" value="ECO:0007669"/>
    <property type="project" value="InterPro"/>
</dbReference>
<dbReference type="InterPro" id="IPR043429">
    <property type="entry name" value="ArtM/GltK/GlnP/TcyL/YhdX-like"/>
</dbReference>
<dbReference type="AlphaFoldDB" id="A0A846XGB0"/>
<feature type="transmembrane region" description="Helical" evidence="8">
    <location>
        <begin position="20"/>
        <end position="45"/>
    </location>
</feature>
<feature type="transmembrane region" description="Helical" evidence="8">
    <location>
        <begin position="183"/>
        <end position="205"/>
    </location>
</feature>
<dbReference type="InterPro" id="IPR035906">
    <property type="entry name" value="MetI-like_sf"/>
</dbReference>
<name>A0A846XGB0_9NOCA</name>
<evidence type="ECO:0000256" key="6">
    <source>
        <dbReference type="ARBA" id="ARBA00022989"/>
    </source>
</evidence>
<organism evidence="10 11">
    <name type="scientific">Nocardia speluncae</name>
    <dbReference type="NCBI Taxonomy" id="419477"/>
    <lineage>
        <taxon>Bacteria</taxon>
        <taxon>Bacillati</taxon>
        <taxon>Actinomycetota</taxon>
        <taxon>Actinomycetes</taxon>
        <taxon>Mycobacteriales</taxon>
        <taxon>Nocardiaceae</taxon>
        <taxon>Nocardia</taxon>
    </lineage>
</organism>
<keyword evidence="4 8" id="KW-0812">Transmembrane</keyword>
<dbReference type="InterPro" id="IPR000515">
    <property type="entry name" value="MetI-like"/>
</dbReference>
<dbReference type="Gene3D" id="1.10.3720.10">
    <property type="entry name" value="MetI-like"/>
    <property type="match status" value="1"/>
</dbReference>
<dbReference type="EMBL" id="JAAXOO010000005">
    <property type="protein sequence ID" value="NKY35168.1"/>
    <property type="molecule type" value="Genomic_DNA"/>
</dbReference>
<comment type="subcellular location">
    <subcellularLocation>
        <location evidence="1 8">Cell membrane</location>
        <topology evidence="1 8">Multi-pass membrane protein</topology>
    </subcellularLocation>
</comment>
<keyword evidence="7 8" id="KW-0472">Membrane</keyword>
<feature type="transmembrane region" description="Helical" evidence="8">
    <location>
        <begin position="83"/>
        <end position="102"/>
    </location>
</feature>
<evidence type="ECO:0000256" key="5">
    <source>
        <dbReference type="ARBA" id="ARBA00022970"/>
    </source>
</evidence>
<evidence type="ECO:0000256" key="4">
    <source>
        <dbReference type="ARBA" id="ARBA00022692"/>
    </source>
</evidence>